<name>A0A9X5C7F8_9FIRM</name>
<dbReference type="InterPro" id="IPR032834">
    <property type="entry name" value="NatK-like_C"/>
</dbReference>
<feature type="transmembrane region" description="Helical" evidence="1">
    <location>
        <begin position="119"/>
        <end position="142"/>
    </location>
</feature>
<comment type="caution">
    <text evidence="3">The sequence shown here is derived from an EMBL/GenBank/DDBJ whole genome shotgun (WGS) entry which is preliminary data.</text>
</comment>
<reference evidence="3 4" key="1">
    <citation type="submission" date="2019-07" db="EMBL/GenBank/DDBJ databases">
        <title>Draft genome sequences of 15 bacterial species constituting the stable defined intestinal microbiota of the GM15 gnotobiotic mouse model.</title>
        <authorList>
            <person name="Elie C."/>
            <person name="Mathieu A."/>
            <person name="Saliou A."/>
            <person name="Darnaud M."/>
            <person name="Leulier F."/>
            <person name="Tamellini A."/>
        </authorList>
    </citation>
    <scope>NUCLEOTIDE SEQUENCE [LARGE SCALE GENOMIC DNA]</scope>
    <source>
        <strain evidence="4">ASF 502</strain>
    </source>
</reference>
<dbReference type="AlphaFoldDB" id="A0A9X5C7F8"/>
<proteinExistence type="predicted"/>
<evidence type="ECO:0000256" key="1">
    <source>
        <dbReference type="SAM" id="Phobius"/>
    </source>
</evidence>
<sequence length="437" mass="48941">MTEFLRSSLELTVLLPGMLLACLPVKGYLRMSPARLAAVTVPLILFLCCAGGAVSCLFHVEALWLLFPAAAVMGTFYVHMVRITRLKSVSIYLAICGSFSCMCSTAVAVNSLLNPGEPALPLSLRSALFWFMICCLSVLAAWRPATRAARRLLEEEAFAQTWYVFWILPLLFIWLNLFILPRTPDILEPERLRQLYLLLSLAFLFLLLLFYALFYLMASSLNRNDRLRQENQLLSMQQARYDSLQAAIEQTRQSRHDMRHHFHILQGFAAQENWERLASYLDEVQGSIPESKLGLCENTAVDSVAGYFAMRYKECGIPVTFALDLPPQLPAPETDLCSVLSNLLENAMEAGMKTAPERRRAKVAAHLHSGHMVLLSVENTYDGKVREKDGVFLSSKRPGEGVGLQAVRHSAEKNGGYVRFHYGDGVFTANVILRGGK</sequence>
<dbReference type="Pfam" id="PF14501">
    <property type="entry name" value="HATPase_c_5"/>
    <property type="match status" value="1"/>
</dbReference>
<feature type="transmembrane region" description="Helical" evidence="1">
    <location>
        <begin position="12"/>
        <end position="29"/>
    </location>
</feature>
<keyword evidence="1" id="KW-0812">Transmembrane</keyword>
<evidence type="ECO:0000313" key="4">
    <source>
        <dbReference type="Proteomes" id="UP000474104"/>
    </source>
</evidence>
<dbReference type="InterPro" id="IPR036890">
    <property type="entry name" value="HATPase_C_sf"/>
</dbReference>
<feature type="transmembrane region" description="Helical" evidence="1">
    <location>
        <begin position="195"/>
        <end position="218"/>
    </location>
</feature>
<dbReference type="Proteomes" id="UP000474104">
    <property type="component" value="Unassembled WGS sequence"/>
</dbReference>
<dbReference type="RefSeq" id="WP_162205301.1">
    <property type="nucleotide sequence ID" value="NZ_VIRB01000024.1"/>
</dbReference>
<keyword evidence="1" id="KW-0472">Membrane</keyword>
<feature type="transmembrane region" description="Helical" evidence="1">
    <location>
        <begin position="36"/>
        <end position="56"/>
    </location>
</feature>
<protein>
    <submittedName>
        <fullName evidence="3">GHKL domain-containing protein</fullName>
    </submittedName>
</protein>
<dbReference type="PANTHER" id="PTHR40448:SF1">
    <property type="entry name" value="TWO-COMPONENT SENSOR HISTIDINE KINASE"/>
    <property type="match status" value="1"/>
</dbReference>
<organism evidence="3 4">
    <name type="scientific">Schaedlerella arabinosiphila</name>
    <dbReference type="NCBI Taxonomy" id="2044587"/>
    <lineage>
        <taxon>Bacteria</taxon>
        <taxon>Bacillati</taxon>
        <taxon>Bacillota</taxon>
        <taxon>Clostridia</taxon>
        <taxon>Lachnospirales</taxon>
        <taxon>Lachnospiraceae</taxon>
        <taxon>Schaedlerella</taxon>
    </lineage>
</organism>
<feature type="domain" description="Sensor histidine kinase NatK-like C-terminal" evidence="2">
    <location>
        <begin position="334"/>
        <end position="433"/>
    </location>
</feature>
<dbReference type="SUPFAM" id="SSF55874">
    <property type="entry name" value="ATPase domain of HSP90 chaperone/DNA topoisomerase II/histidine kinase"/>
    <property type="match status" value="1"/>
</dbReference>
<accession>A0A9X5C7F8</accession>
<gene>
    <name evidence="3" type="ORF">FMM80_01880</name>
</gene>
<dbReference type="PANTHER" id="PTHR40448">
    <property type="entry name" value="TWO-COMPONENT SENSOR HISTIDINE KINASE"/>
    <property type="match status" value="1"/>
</dbReference>
<feature type="transmembrane region" description="Helical" evidence="1">
    <location>
        <begin position="163"/>
        <end position="183"/>
    </location>
</feature>
<keyword evidence="1" id="KW-1133">Transmembrane helix</keyword>
<feature type="transmembrane region" description="Helical" evidence="1">
    <location>
        <begin position="91"/>
        <end position="113"/>
    </location>
</feature>
<dbReference type="PROSITE" id="PS51257">
    <property type="entry name" value="PROKAR_LIPOPROTEIN"/>
    <property type="match status" value="1"/>
</dbReference>
<dbReference type="EMBL" id="VIRB01000024">
    <property type="protein sequence ID" value="NDO67542.1"/>
    <property type="molecule type" value="Genomic_DNA"/>
</dbReference>
<dbReference type="Gene3D" id="3.30.565.10">
    <property type="entry name" value="Histidine kinase-like ATPase, C-terminal domain"/>
    <property type="match status" value="1"/>
</dbReference>
<evidence type="ECO:0000313" key="3">
    <source>
        <dbReference type="EMBL" id="NDO67542.1"/>
    </source>
</evidence>
<feature type="transmembrane region" description="Helical" evidence="1">
    <location>
        <begin position="62"/>
        <end position="79"/>
    </location>
</feature>
<dbReference type="CDD" id="cd16935">
    <property type="entry name" value="HATPase_AgrC-ComD-like"/>
    <property type="match status" value="1"/>
</dbReference>
<evidence type="ECO:0000259" key="2">
    <source>
        <dbReference type="Pfam" id="PF14501"/>
    </source>
</evidence>
<dbReference type="GO" id="GO:0042802">
    <property type="term" value="F:identical protein binding"/>
    <property type="evidence" value="ECO:0007669"/>
    <property type="project" value="TreeGrafter"/>
</dbReference>